<dbReference type="RefSeq" id="WP_228233638.1">
    <property type="nucleotide sequence ID" value="NZ_JAJGNA010000006.1"/>
</dbReference>
<dbReference type="SUPFAM" id="SSF88946">
    <property type="entry name" value="Sigma2 domain of RNA polymerase sigma factors"/>
    <property type="match status" value="1"/>
</dbReference>
<dbReference type="InterPro" id="IPR013249">
    <property type="entry name" value="RNA_pol_sigma70_r4_t2"/>
</dbReference>
<evidence type="ECO:0000256" key="3">
    <source>
        <dbReference type="ARBA" id="ARBA00023082"/>
    </source>
</evidence>
<sequence length="192" mass="21708">MTSRSLSVPRRGDTAGAPSGAVPDIGLLYHQHHGWLFNWLRRKLLCPQDAADLSHDTFVRLITGAPPQLVEPRAYLLVIASRLLINRNQRQRIEREALHSVAVLLEGRDRRGPEQVVGARDLLSRVLHLLLEELPEKPRRAFLLARLDGLGYRAIGERLGVSESSVKQYLARCLAHCHERLYDALEQGARHE</sequence>
<dbReference type="GO" id="GO:0003677">
    <property type="term" value="F:DNA binding"/>
    <property type="evidence" value="ECO:0007669"/>
    <property type="project" value="InterPro"/>
</dbReference>
<dbReference type="GO" id="GO:0016987">
    <property type="term" value="F:sigma factor activity"/>
    <property type="evidence" value="ECO:0007669"/>
    <property type="project" value="UniProtKB-KW"/>
</dbReference>
<protein>
    <submittedName>
        <fullName evidence="7">Sigma-70 family RNA polymerase sigma factor</fullName>
    </submittedName>
</protein>
<proteinExistence type="inferred from homology"/>
<dbReference type="GO" id="GO:0006352">
    <property type="term" value="P:DNA-templated transcription initiation"/>
    <property type="evidence" value="ECO:0007669"/>
    <property type="project" value="InterPro"/>
</dbReference>
<reference evidence="7" key="1">
    <citation type="submission" date="2021-10" db="EMBL/GenBank/DDBJ databases">
        <title>The diversity and Nitrogen Metabolism of Culturable Nitrate-Utilizing Bacteria Within the Oxygen Minimum Zone of the Changjiang (Yangtze River)Estuary.</title>
        <authorList>
            <person name="Zhang D."/>
            <person name="Zheng J."/>
            <person name="Liu S."/>
            <person name="He W."/>
        </authorList>
    </citation>
    <scope>NUCLEOTIDE SEQUENCE</scope>
    <source>
        <strain evidence="7">FXH-223</strain>
    </source>
</reference>
<evidence type="ECO:0000313" key="7">
    <source>
        <dbReference type="EMBL" id="MCC4308438.1"/>
    </source>
</evidence>
<dbReference type="InterPro" id="IPR007627">
    <property type="entry name" value="RNA_pol_sigma70_r2"/>
</dbReference>
<comment type="caution">
    <text evidence="7">The sequence shown here is derived from an EMBL/GenBank/DDBJ whole genome shotgun (WGS) entry which is preliminary data.</text>
</comment>
<gene>
    <name evidence="7" type="ORF">LL252_07610</name>
</gene>
<keyword evidence="4" id="KW-0804">Transcription</keyword>
<comment type="similarity">
    <text evidence="1">Belongs to the sigma-70 factor family. ECF subfamily.</text>
</comment>
<dbReference type="Gene3D" id="1.10.10.10">
    <property type="entry name" value="Winged helix-like DNA-binding domain superfamily/Winged helix DNA-binding domain"/>
    <property type="match status" value="1"/>
</dbReference>
<evidence type="ECO:0000256" key="2">
    <source>
        <dbReference type="ARBA" id="ARBA00023015"/>
    </source>
</evidence>
<dbReference type="InterPro" id="IPR014284">
    <property type="entry name" value="RNA_pol_sigma-70_dom"/>
</dbReference>
<dbReference type="NCBIfam" id="TIGR02937">
    <property type="entry name" value="sigma70-ECF"/>
    <property type="match status" value="1"/>
</dbReference>
<dbReference type="Pfam" id="PF08281">
    <property type="entry name" value="Sigma70_r4_2"/>
    <property type="match status" value="1"/>
</dbReference>
<feature type="domain" description="RNA polymerase sigma-70 region 2" evidence="5">
    <location>
        <begin position="28"/>
        <end position="92"/>
    </location>
</feature>
<dbReference type="InterPro" id="IPR013325">
    <property type="entry name" value="RNA_pol_sigma_r2"/>
</dbReference>
<dbReference type="PANTHER" id="PTHR43133">
    <property type="entry name" value="RNA POLYMERASE ECF-TYPE SIGMA FACTO"/>
    <property type="match status" value="1"/>
</dbReference>
<dbReference type="InterPro" id="IPR036388">
    <property type="entry name" value="WH-like_DNA-bd_sf"/>
</dbReference>
<evidence type="ECO:0000259" key="6">
    <source>
        <dbReference type="Pfam" id="PF08281"/>
    </source>
</evidence>
<feature type="domain" description="RNA polymerase sigma factor 70 region 4 type 2" evidence="6">
    <location>
        <begin position="126"/>
        <end position="177"/>
    </location>
</feature>
<accession>A0A9Q3UME4</accession>
<evidence type="ECO:0000259" key="5">
    <source>
        <dbReference type="Pfam" id="PF04542"/>
    </source>
</evidence>
<dbReference type="SUPFAM" id="SSF88659">
    <property type="entry name" value="Sigma3 and sigma4 domains of RNA polymerase sigma factors"/>
    <property type="match status" value="1"/>
</dbReference>
<dbReference type="AlphaFoldDB" id="A0A9Q3UME4"/>
<keyword evidence="2" id="KW-0805">Transcription regulation</keyword>
<dbReference type="PANTHER" id="PTHR43133:SF63">
    <property type="entry name" value="RNA POLYMERASE SIGMA FACTOR FECI-RELATED"/>
    <property type="match status" value="1"/>
</dbReference>
<dbReference type="Pfam" id="PF04542">
    <property type="entry name" value="Sigma70_r2"/>
    <property type="match status" value="1"/>
</dbReference>
<keyword evidence="8" id="KW-1185">Reference proteome</keyword>
<evidence type="ECO:0000256" key="4">
    <source>
        <dbReference type="ARBA" id="ARBA00023163"/>
    </source>
</evidence>
<dbReference type="Proteomes" id="UP001108027">
    <property type="component" value="Unassembled WGS sequence"/>
</dbReference>
<organism evidence="7 8">
    <name type="scientific">Alloalcanivorax marinus</name>
    <dbReference type="NCBI Taxonomy" id="1177169"/>
    <lineage>
        <taxon>Bacteria</taxon>
        <taxon>Pseudomonadati</taxon>
        <taxon>Pseudomonadota</taxon>
        <taxon>Gammaproteobacteria</taxon>
        <taxon>Oceanospirillales</taxon>
        <taxon>Alcanivoracaceae</taxon>
        <taxon>Alloalcanivorax</taxon>
    </lineage>
</organism>
<dbReference type="EMBL" id="JAJGNA010000006">
    <property type="protein sequence ID" value="MCC4308438.1"/>
    <property type="molecule type" value="Genomic_DNA"/>
</dbReference>
<keyword evidence="3" id="KW-0731">Sigma factor</keyword>
<name>A0A9Q3UME4_9GAMM</name>
<dbReference type="InterPro" id="IPR039425">
    <property type="entry name" value="RNA_pol_sigma-70-like"/>
</dbReference>
<dbReference type="Gene3D" id="1.10.1740.10">
    <property type="match status" value="1"/>
</dbReference>
<evidence type="ECO:0000256" key="1">
    <source>
        <dbReference type="ARBA" id="ARBA00010641"/>
    </source>
</evidence>
<dbReference type="InterPro" id="IPR013324">
    <property type="entry name" value="RNA_pol_sigma_r3/r4-like"/>
</dbReference>
<evidence type="ECO:0000313" key="8">
    <source>
        <dbReference type="Proteomes" id="UP001108027"/>
    </source>
</evidence>